<dbReference type="RefSeq" id="WP_146289323.1">
    <property type="nucleotide sequence ID" value="NZ_CP042304.1"/>
</dbReference>
<dbReference type="OrthoDB" id="7951117at2"/>
<dbReference type="EMBL" id="CP042304">
    <property type="protein sequence ID" value="QDZ10536.1"/>
    <property type="molecule type" value="Genomic_DNA"/>
</dbReference>
<reference evidence="2 3" key="1">
    <citation type="submission" date="2019-07" db="EMBL/GenBank/DDBJ databases">
        <title>Full genome sequence of Devosia sp. Gsoil 520.</title>
        <authorList>
            <person name="Im W.-T."/>
        </authorList>
    </citation>
    <scope>NUCLEOTIDE SEQUENCE [LARGE SCALE GENOMIC DNA]</scope>
    <source>
        <strain evidence="2 3">Gsoil 520</strain>
    </source>
</reference>
<keyword evidence="1" id="KW-0732">Signal</keyword>
<protein>
    <submittedName>
        <fullName evidence="2">Uncharacterized protein</fullName>
    </submittedName>
</protein>
<gene>
    <name evidence="2" type="ORF">FPZ08_07095</name>
</gene>
<evidence type="ECO:0000313" key="3">
    <source>
        <dbReference type="Proteomes" id="UP000315364"/>
    </source>
</evidence>
<feature type="chain" id="PRO_5022666789" evidence="1">
    <location>
        <begin position="26"/>
        <end position="102"/>
    </location>
</feature>
<sequence length="102" mass="10451">MRITAFIGAAVLGLCMLAFTPVAMADPAPNICALDLSQTVTVDHAIGTSDATCAVLAVDVAAVPLMLGDEDEAAGTCMTKSHAAVLDFAGHRQHEDPGRCVI</sequence>
<name>A0A5B8LR22_9HYPH</name>
<feature type="signal peptide" evidence="1">
    <location>
        <begin position="1"/>
        <end position="25"/>
    </location>
</feature>
<dbReference type="AlphaFoldDB" id="A0A5B8LR22"/>
<keyword evidence="3" id="KW-1185">Reference proteome</keyword>
<dbReference type="KEGG" id="dea:FPZ08_07095"/>
<dbReference type="Proteomes" id="UP000315364">
    <property type="component" value="Chromosome"/>
</dbReference>
<accession>A0A5B8LR22</accession>
<organism evidence="2 3">
    <name type="scientific">Devosia ginsengisoli</name>
    <dbReference type="NCBI Taxonomy" id="400770"/>
    <lineage>
        <taxon>Bacteria</taxon>
        <taxon>Pseudomonadati</taxon>
        <taxon>Pseudomonadota</taxon>
        <taxon>Alphaproteobacteria</taxon>
        <taxon>Hyphomicrobiales</taxon>
        <taxon>Devosiaceae</taxon>
        <taxon>Devosia</taxon>
    </lineage>
</organism>
<evidence type="ECO:0000256" key="1">
    <source>
        <dbReference type="SAM" id="SignalP"/>
    </source>
</evidence>
<proteinExistence type="predicted"/>
<evidence type="ECO:0000313" key="2">
    <source>
        <dbReference type="EMBL" id="QDZ10536.1"/>
    </source>
</evidence>